<dbReference type="Proteomes" id="UP000187203">
    <property type="component" value="Unassembled WGS sequence"/>
</dbReference>
<evidence type="ECO:0000256" key="6">
    <source>
        <dbReference type="RuleBase" id="RU367018"/>
    </source>
</evidence>
<keyword evidence="3 5" id="KW-0863">Zinc-finger</keyword>
<reference evidence="9" key="1">
    <citation type="submission" date="2013-09" db="EMBL/GenBank/DDBJ databases">
        <title>Corchorus olitorius genome sequencing.</title>
        <authorList>
            <person name="Alam M."/>
            <person name="Haque M.S."/>
            <person name="Islam M.S."/>
            <person name="Emdad E.M."/>
            <person name="Islam M.M."/>
            <person name="Ahmed B."/>
            <person name="Halim A."/>
            <person name="Hossen Q.M.M."/>
            <person name="Hossain M.Z."/>
            <person name="Ahmed R."/>
            <person name="Khan M.M."/>
            <person name="Islam R."/>
            <person name="Rashid M.M."/>
            <person name="Khan S.A."/>
            <person name="Rahman M.S."/>
            <person name="Alam M."/>
            <person name="Yahiya A.S."/>
            <person name="Khan M.S."/>
            <person name="Azam M.S."/>
            <person name="Haque T."/>
            <person name="Lashkar M.Z.H."/>
            <person name="Akhand A.I."/>
            <person name="Morshed G."/>
            <person name="Roy S."/>
            <person name="Uddin K.S."/>
            <person name="Rabeya T."/>
            <person name="Hossain A.S."/>
            <person name="Chowdhury A."/>
            <person name="Snigdha A.R."/>
            <person name="Mortoza M.S."/>
            <person name="Matin S.A."/>
            <person name="Hoque S.M.E."/>
            <person name="Islam M.K."/>
            <person name="Roy D.K."/>
            <person name="Haider R."/>
            <person name="Moosa M.M."/>
            <person name="Elias S.M."/>
            <person name="Hasan A.M."/>
            <person name="Jahan S."/>
            <person name="Shafiuddin M."/>
            <person name="Mahmood N."/>
            <person name="Shommy N.S."/>
        </authorList>
    </citation>
    <scope>NUCLEOTIDE SEQUENCE [LARGE SCALE GENOMIC DNA]</scope>
    <source>
        <strain evidence="9">cv. O-4</strain>
    </source>
</reference>
<comment type="subcellular location">
    <subcellularLocation>
        <location evidence="6">Nucleus</location>
    </subcellularLocation>
</comment>
<dbReference type="OrthoDB" id="1499063at2759"/>
<dbReference type="InterPro" id="IPR031052">
    <property type="entry name" value="FHY3/FAR1"/>
</dbReference>
<dbReference type="EMBL" id="AWUE01018920">
    <property type="protein sequence ID" value="OMO77515.1"/>
    <property type="molecule type" value="Genomic_DNA"/>
</dbReference>
<comment type="similarity">
    <text evidence="1 6">Belongs to the FHY3/FAR1 family.</text>
</comment>
<comment type="function">
    <text evidence="6">Putative transcription activator involved in regulating light control of development.</text>
</comment>
<evidence type="ECO:0000313" key="9">
    <source>
        <dbReference type="Proteomes" id="UP000187203"/>
    </source>
</evidence>
<evidence type="ECO:0000259" key="7">
    <source>
        <dbReference type="PROSITE" id="PS50966"/>
    </source>
</evidence>
<evidence type="ECO:0000256" key="1">
    <source>
        <dbReference type="ARBA" id="ARBA00005889"/>
    </source>
</evidence>
<organism evidence="8 9">
    <name type="scientific">Corchorus olitorius</name>
    <dbReference type="NCBI Taxonomy" id="93759"/>
    <lineage>
        <taxon>Eukaryota</taxon>
        <taxon>Viridiplantae</taxon>
        <taxon>Streptophyta</taxon>
        <taxon>Embryophyta</taxon>
        <taxon>Tracheophyta</taxon>
        <taxon>Spermatophyta</taxon>
        <taxon>Magnoliopsida</taxon>
        <taxon>eudicotyledons</taxon>
        <taxon>Gunneridae</taxon>
        <taxon>Pentapetalae</taxon>
        <taxon>rosids</taxon>
        <taxon>malvids</taxon>
        <taxon>Malvales</taxon>
        <taxon>Malvaceae</taxon>
        <taxon>Grewioideae</taxon>
        <taxon>Apeibeae</taxon>
        <taxon>Corchorus</taxon>
    </lineage>
</organism>
<dbReference type="Pfam" id="PF04434">
    <property type="entry name" value="SWIM"/>
    <property type="match status" value="1"/>
</dbReference>
<keyword evidence="9" id="KW-1185">Reference proteome</keyword>
<dbReference type="STRING" id="93759.A0A1R3I4I3"/>
<dbReference type="AlphaFoldDB" id="A0A1R3I4I3"/>
<dbReference type="GO" id="GO:0008270">
    <property type="term" value="F:zinc ion binding"/>
    <property type="evidence" value="ECO:0007669"/>
    <property type="project" value="UniProtKB-UniRule"/>
</dbReference>
<evidence type="ECO:0000256" key="5">
    <source>
        <dbReference type="PROSITE-ProRule" id="PRU00325"/>
    </source>
</evidence>
<keyword evidence="6" id="KW-0539">Nucleus</keyword>
<evidence type="ECO:0000256" key="3">
    <source>
        <dbReference type="ARBA" id="ARBA00022771"/>
    </source>
</evidence>
<dbReference type="PANTHER" id="PTHR31669:SF263">
    <property type="entry name" value="PROTEIN FAR1-RELATED SEQUENCE"/>
    <property type="match status" value="1"/>
</dbReference>
<gene>
    <name evidence="8" type="ORF">COLO4_25131</name>
</gene>
<sequence>MTTTGRSESIIAYIKRFIGSRTTLKDFVKQVDIAIDDIEQNQSYDTMLDTYRSSPSRTLSPLENQAHNALTPYSFKMFQEEFGMATQYSILQEHEHTFFVQHYKEASSQKHKVNWDGKFATCSCKQFEFLGILCRHVLSVFLHKDCYEVPQMYSPMRWHRQVMQMDNTPHVEEQALEDRDLLLDDNTMTSQDDFINCPPISKTKGRPKRKRMKGGRKLAEKQVKKCGLCKCVGHNISTCPDKGKFDASTSDRKMKKKTTEDMGLNPIFSLNF</sequence>
<dbReference type="GO" id="GO:0005634">
    <property type="term" value="C:nucleus"/>
    <property type="evidence" value="ECO:0007669"/>
    <property type="project" value="UniProtKB-SubCell"/>
</dbReference>
<dbReference type="InterPro" id="IPR006564">
    <property type="entry name" value="Znf_PMZ"/>
</dbReference>
<proteinExistence type="inferred from homology"/>
<name>A0A1R3I4I3_9ROSI</name>
<dbReference type="PANTHER" id="PTHR31669">
    <property type="entry name" value="PROTEIN FAR1-RELATED SEQUENCE 10-RELATED"/>
    <property type="match status" value="1"/>
</dbReference>
<comment type="caution">
    <text evidence="8">The sequence shown here is derived from an EMBL/GenBank/DDBJ whole genome shotgun (WGS) entry which is preliminary data.</text>
</comment>
<dbReference type="SMART" id="SM00575">
    <property type="entry name" value="ZnF_PMZ"/>
    <property type="match status" value="1"/>
</dbReference>
<dbReference type="GO" id="GO:0006355">
    <property type="term" value="P:regulation of DNA-templated transcription"/>
    <property type="evidence" value="ECO:0007669"/>
    <property type="project" value="UniProtKB-UniRule"/>
</dbReference>
<keyword evidence="4 6" id="KW-0862">Zinc</keyword>
<feature type="domain" description="SWIM-type" evidence="7">
    <location>
        <begin position="111"/>
        <end position="145"/>
    </location>
</feature>
<dbReference type="InterPro" id="IPR007527">
    <property type="entry name" value="Znf_SWIM"/>
</dbReference>
<evidence type="ECO:0000313" key="8">
    <source>
        <dbReference type="EMBL" id="OMO77515.1"/>
    </source>
</evidence>
<keyword evidence="2 6" id="KW-0479">Metal-binding</keyword>
<protein>
    <recommendedName>
        <fullName evidence="6">Protein FAR1-RELATED SEQUENCE</fullName>
    </recommendedName>
</protein>
<dbReference type="PROSITE" id="PS50966">
    <property type="entry name" value="ZF_SWIM"/>
    <property type="match status" value="1"/>
</dbReference>
<accession>A0A1R3I4I3</accession>
<evidence type="ECO:0000256" key="4">
    <source>
        <dbReference type="ARBA" id="ARBA00022833"/>
    </source>
</evidence>
<evidence type="ECO:0000256" key="2">
    <source>
        <dbReference type="ARBA" id="ARBA00022723"/>
    </source>
</evidence>